<dbReference type="EMBL" id="JACHCE010000012">
    <property type="protein sequence ID" value="MBB5639221.1"/>
    <property type="molecule type" value="Genomic_DNA"/>
</dbReference>
<dbReference type="SUPFAM" id="SSF56935">
    <property type="entry name" value="Porins"/>
    <property type="match status" value="1"/>
</dbReference>
<keyword evidence="4" id="KW-0812">Transmembrane</keyword>
<comment type="subcellular location">
    <subcellularLocation>
        <location evidence="1">Cell outer membrane</location>
        <topology evidence="1">Multi-pass membrane protein</topology>
    </subcellularLocation>
</comment>
<evidence type="ECO:0000256" key="4">
    <source>
        <dbReference type="ARBA" id="ARBA00022692"/>
    </source>
</evidence>
<evidence type="ECO:0000256" key="7">
    <source>
        <dbReference type="ARBA" id="ARBA00023237"/>
    </source>
</evidence>
<dbReference type="GO" id="GO:0044718">
    <property type="term" value="P:siderophore transmembrane transport"/>
    <property type="evidence" value="ECO:0007669"/>
    <property type="project" value="TreeGrafter"/>
</dbReference>
<dbReference type="GO" id="GO:0015344">
    <property type="term" value="F:siderophore uptake transmembrane transporter activity"/>
    <property type="evidence" value="ECO:0007669"/>
    <property type="project" value="TreeGrafter"/>
</dbReference>
<evidence type="ECO:0008006" key="12">
    <source>
        <dbReference type="Google" id="ProtNLM"/>
    </source>
</evidence>
<proteinExistence type="predicted"/>
<reference evidence="10 11" key="1">
    <citation type="submission" date="2020-08" db="EMBL/GenBank/DDBJ databases">
        <title>Genomic Encyclopedia of Type Strains, Phase IV (KMG-V): Genome sequencing to study the core and pangenomes of soil and plant-associated prokaryotes.</title>
        <authorList>
            <person name="Whitman W."/>
        </authorList>
    </citation>
    <scope>NUCLEOTIDE SEQUENCE [LARGE SCALE GENOMIC DNA]</scope>
    <source>
        <strain evidence="10 11">S3M1</strain>
    </source>
</reference>
<dbReference type="InterPro" id="IPR036942">
    <property type="entry name" value="Beta-barrel_TonB_sf"/>
</dbReference>
<evidence type="ECO:0000256" key="8">
    <source>
        <dbReference type="SAM" id="MobiDB-lite"/>
    </source>
</evidence>
<evidence type="ECO:0000256" key="5">
    <source>
        <dbReference type="ARBA" id="ARBA00022729"/>
    </source>
</evidence>
<accession>A0A7W8ZS63</accession>
<sequence length="597" mass="66767">MRFNKLIYTTVFLLTAGTLTIQAQDKKTTEKKATEKKATEKKAAEKKTAEKKPVEKKVADKNPEDKQVTEEIEVVRPYKPVLAEAVKLRRSPDLNDVKTYKARFNYSLTDRKLELNSDIDKLYAQEVAAERQSEIINNYVKGGFGSASTVLGEAYINMGRSEDLQAGGFFKHFSQSGKLNGQKFNQQQLSVFGRSIGEKAIFSGRINYERKGLYFYGYDETKPDRNPNPAKQSFNFIEGEAEVVNKHSEDADALSYAAKVNGYIWGDQFSARENSVVINGYLNKRISSFNFGLAASGEFGNTKDVLTNVSNNLLRLNPYIRLQASGIKITAGINFVQEFGTVSKSRIFPAVTADFTIIPDYLQIFGEIKGDVNRNSLKELSDENPFLNSNISIKNSIEKLSFSAGIKGTGGPGFGYKARVYRKEITDMPLFVNNYDDFSKFDVIYDFGNMKLLGLEGEISVQVSDQLKWTGKINVEDYKPASETQSWFKPQLRISSNLLYNVTDKIGFNAAVVIQDASNAKIYTQAPASPYLIPNTAIEQVVNVKGFVDLGIGATYKINNRFSAFANANNLLNKKYSRYLYYQAIGVNVFGGVTYSF</sequence>
<evidence type="ECO:0000256" key="9">
    <source>
        <dbReference type="SAM" id="SignalP"/>
    </source>
</evidence>
<evidence type="ECO:0000256" key="1">
    <source>
        <dbReference type="ARBA" id="ARBA00004571"/>
    </source>
</evidence>
<dbReference type="PANTHER" id="PTHR30069:SF29">
    <property type="entry name" value="HEMOGLOBIN AND HEMOGLOBIN-HAPTOGLOBIN-BINDING PROTEIN 1-RELATED"/>
    <property type="match status" value="1"/>
</dbReference>
<dbReference type="Gene3D" id="2.40.170.20">
    <property type="entry name" value="TonB-dependent receptor, beta-barrel domain"/>
    <property type="match status" value="1"/>
</dbReference>
<keyword evidence="2" id="KW-0813">Transport</keyword>
<dbReference type="RefSeq" id="WP_183885267.1">
    <property type="nucleotide sequence ID" value="NZ_JACHCD010000008.1"/>
</dbReference>
<name>A0A7W8ZS63_9SPHI</name>
<dbReference type="Proteomes" id="UP000537204">
    <property type="component" value="Unassembled WGS sequence"/>
</dbReference>
<dbReference type="AlphaFoldDB" id="A0A7W8ZS63"/>
<evidence type="ECO:0000256" key="2">
    <source>
        <dbReference type="ARBA" id="ARBA00022448"/>
    </source>
</evidence>
<protein>
    <recommendedName>
        <fullName evidence="12">TonB-dependent receptor-like beta-barrel domain-containing protein</fullName>
    </recommendedName>
</protein>
<feature type="signal peptide" evidence="9">
    <location>
        <begin position="1"/>
        <end position="23"/>
    </location>
</feature>
<keyword evidence="6" id="KW-0472">Membrane</keyword>
<keyword evidence="5 9" id="KW-0732">Signal</keyword>
<organism evidence="10 11">
    <name type="scientific">Pedobacter cryoconitis</name>
    <dbReference type="NCBI Taxonomy" id="188932"/>
    <lineage>
        <taxon>Bacteria</taxon>
        <taxon>Pseudomonadati</taxon>
        <taxon>Bacteroidota</taxon>
        <taxon>Sphingobacteriia</taxon>
        <taxon>Sphingobacteriales</taxon>
        <taxon>Sphingobacteriaceae</taxon>
        <taxon>Pedobacter</taxon>
    </lineage>
</organism>
<keyword evidence="3" id="KW-1134">Transmembrane beta strand</keyword>
<gene>
    <name evidence="10" type="ORF">HDE68_005162</name>
</gene>
<comment type="caution">
    <text evidence="10">The sequence shown here is derived from an EMBL/GenBank/DDBJ whole genome shotgun (WGS) entry which is preliminary data.</text>
</comment>
<keyword evidence="7" id="KW-0998">Cell outer membrane</keyword>
<dbReference type="GO" id="GO:0009279">
    <property type="term" value="C:cell outer membrane"/>
    <property type="evidence" value="ECO:0007669"/>
    <property type="project" value="UniProtKB-SubCell"/>
</dbReference>
<evidence type="ECO:0000313" key="10">
    <source>
        <dbReference type="EMBL" id="MBB5639221.1"/>
    </source>
</evidence>
<dbReference type="PANTHER" id="PTHR30069">
    <property type="entry name" value="TONB-DEPENDENT OUTER MEMBRANE RECEPTOR"/>
    <property type="match status" value="1"/>
</dbReference>
<dbReference type="InterPro" id="IPR039426">
    <property type="entry name" value="TonB-dep_rcpt-like"/>
</dbReference>
<feature type="region of interest" description="Disordered" evidence="8">
    <location>
        <begin position="24"/>
        <end position="68"/>
    </location>
</feature>
<evidence type="ECO:0000256" key="3">
    <source>
        <dbReference type="ARBA" id="ARBA00022452"/>
    </source>
</evidence>
<feature type="chain" id="PRO_5031540345" description="TonB-dependent receptor-like beta-barrel domain-containing protein" evidence="9">
    <location>
        <begin position="24"/>
        <end position="597"/>
    </location>
</feature>
<evidence type="ECO:0000256" key="6">
    <source>
        <dbReference type="ARBA" id="ARBA00023136"/>
    </source>
</evidence>
<evidence type="ECO:0000313" key="11">
    <source>
        <dbReference type="Proteomes" id="UP000537204"/>
    </source>
</evidence>